<feature type="transmembrane region" description="Helical" evidence="1">
    <location>
        <begin position="176"/>
        <end position="195"/>
    </location>
</feature>
<dbReference type="PANTHER" id="PTHR40078:SF1">
    <property type="entry name" value="INTEGRAL MEMBRANE PROTEIN"/>
    <property type="match status" value="1"/>
</dbReference>
<protein>
    <recommendedName>
        <fullName evidence="4">Membrane protein YczE</fullName>
    </recommendedName>
</protein>
<dbReference type="RefSeq" id="WP_110066062.1">
    <property type="nucleotide sequence ID" value="NZ_QGTW01000010.1"/>
</dbReference>
<dbReference type="Pfam" id="PF19700">
    <property type="entry name" value="DUF6198"/>
    <property type="match status" value="1"/>
</dbReference>
<feature type="transmembrane region" description="Helical" evidence="1">
    <location>
        <begin position="81"/>
        <end position="102"/>
    </location>
</feature>
<dbReference type="AlphaFoldDB" id="A0A2V2ZZ08"/>
<keyword evidence="1" id="KW-0812">Transmembrane</keyword>
<name>A0A2V2ZZ08_9BACI</name>
<dbReference type="EMBL" id="QGTW01000010">
    <property type="protein sequence ID" value="PWW26464.1"/>
    <property type="molecule type" value="Genomic_DNA"/>
</dbReference>
<dbReference type="InterPro" id="IPR038750">
    <property type="entry name" value="YczE/YyaS-like"/>
</dbReference>
<sequence>MVLKNKGQIGPRFLVYLIGLLVMSLGIVLLIMADIGATPWDVLHVGLYYQLGLTIGSWSIVVGILILTIAALILKEFPQVGAFLNMVLIGLFIDLYLLLPFMHTPNAWGGKIAMFSFGIVTYCYGMGLYISAQLGAGPRDSLMIALTAKTGWKVRNVRALMEVIVLVIGWQLGGPVFWGTVVLSLLVGPIVGVALPQCQALTDRFLAKLKDDREIYINRMLKEKNRGAS</sequence>
<accession>A0A2V2ZZ08</accession>
<proteinExistence type="predicted"/>
<reference evidence="2 3" key="1">
    <citation type="submission" date="2018-05" db="EMBL/GenBank/DDBJ databases">
        <title>Freshwater and sediment microbial communities from various areas in North America, analyzing microbe dynamics in response to fracking.</title>
        <authorList>
            <person name="Lamendella R."/>
        </authorList>
    </citation>
    <scope>NUCLEOTIDE SEQUENCE [LARGE SCALE GENOMIC DNA]</scope>
    <source>
        <strain evidence="2 3">15_TX</strain>
    </source>
</reference>
<keyword evidence="1" id="KW-1133">Transmembrane helix</keyword>
<organism evidence="2 3">
    <name type="scientific">Cytobacillus oceanisediminis</name>
    <dbReference type="NCBI Taxonomy" id="665099"/>
    <lineage>
        <taxon>Bacteria</taxon>
        <taxon>Bacillati</taxon>
        <taxon>Bacillota</taxon>
        <taxon>Bacilli</taxon>
        <taxon>Bacillales</taxon>
        <taxon>Bacillaceae</taxon>
        <taxon>Cytobacillus</taxon>
    </lineage>
</organism>
<feature type="transmembrane region" description="Helical" evidence="1">
    <location>
        <begin position="108"/>
        <end position="131"/>
    </location>
</feature>
<feature type="transmembrane region" description="Helical" evidence="1">
    <location>
        <begin position="152"/>
        <end position="170"/>
    </location>
</feature>
<comment type="caution">
    <text evidence="2">The sequence shown here is derived from an EMBL/GenBank/DDBJ whole genome shotgun (WGS) entry which is preliminary data.</text>
</comment>
<evidence type="ECO:0000313" key="3">
    <source>
        <dbReference type="Proteomes" id="UP000247150"/>
    </source>
</evidence>
<feature type="transmembrane region" description="Helical" evidence="1">
    <location>
        <begin position="13"/>
        <end position="35"/>
    </location>
</feature>
<evidence type="ECO:0000313" key="2">
    <source>
        <dbReference type="EMBL" id="PWW26464.1"/>
    </source>
</evidence>
<dbReference type="OrthoDB" id="154912at2"/>
<feature type="transmembrane region" description="Helical" evidence="1">
    <location>
        <begin position="47"/>
        <end position="74"/>
    </location>
</feature>
<evidence type="ECO:0000256" key="1">
    <source>
        <dbReference type="SAM" id="Phobius"/>
    </source>
</evidence>
<evidence type="ECO:0008006" key="4">
    <source>
        <dbReference type="Google" id="ProtNLM"/>
    </source>
</evidence>
<keyword evidence="1" id="KW-0472">Membrane</keyword>
<gene>
    <name evidence="2" type="ORF">DFO73_11034</name>
</gene>
<dbReference type="PANTHER" id="PTHR40078">
    <property type="entry name" value="INTEGRAL MEMBRANE PROTEIN-RELATED"/>
    <property type="match status" value="1"/>
</dbReference>
<dbReference type="Proteomes" id="UP000247150">
    <property type="component" value="Unassembled WGS sequence"/>
</dbReference>